<evidence type="ECO:0000256" key="1">
    <source>
        <dbReference type="PIRSR" id="PIRSR634015-1"/>
    </source>
</evidence>
<name>A0A847S905_9BACT</name>
<dbReference type="InterPro" id="IPR034015">
    <property type="entry name" value="M1_LTA4H"/>
</dbReference>
<dbReference type="InterPro" id="IPR014782">
    <property type="entry name" value="Peptidase_M1_dom"/>
</dbReference>
<feature type="binding site" evidence="2">
    <location>
        <position position="331"/>
    </location>
    <ligand>
        <name>Zn(2+)</name>
        <dbReference type="ChEBI" id="CHEBI:29105"/>
        <note>catalytic</note>
    </ligand>
</feature>
<accession>A0A847S905</accession>
<dbReference type="Pfam" id="PF01433">
    <property type="entry name" value="Peptidase_M1"/>
    <property type="match status" value="1"/>
</dbReference>
<feature type="signal peptide" evidence="3">
    <location>
        <begin position="1"/>
        <end position="19"/>
    </location>
</feature>
<evidence type="ECO:0000256" key="2">
    <source>
        <dbReference type="PIRSR" id="PIRSR634015-3"/>
    </source>
</evidence>
<comment type="cofactor">
    <cofactor evidence="2">
        <name>Zn(2+)</name>
        <dbReference type="ChEBI" id="CHEBI:29105"/>
    </cofactor>
    <text evidence="2">Binds 1 zinc ion per subunit.</text>
</comment>
<feature type="domain" description="Peptidase M1 membrane alanine aminopeptidase" evidence="4">
    <location>
        <begin position="263"/>
        <end position="466"/>
    </location>
</feature>
<dbReference type="SUPFAM" id="SSF63737">
    <property type="entry name" value="Leukotriene A4 hydrolase N-terminal domain"/>
    <property type="match status" value="1"/>
</dbReference>
<keyword evidence="2" id="KW-0862">Zinc</keyword>
<dbReference type="PANTHER" id="PTHR45726:SF3">
    <property type="entry name" value="LEUKOTRIENE A-4 HYDROLASE"/>
    <property type="match status" value="1"/>
</dbReference>
<sequence>MRGITILCMALLTAGSLSAQQHFTKADTLRGSITKERAWWDVTSYDLHVQVHLEDSTFSGFNTITYKVLKPDSVMQIDLQEPMVIDSVLQDKQSLTFTREGNAWLVKIKAPQAKDKTKRITVFYNGKPHKAKNAPWDGGVIWARDEKQRPWVSTAVQHFGASAWWPNKDHQSDEPENMTINVTVPAEMTDVSNGRLKKKTDNPDGTATYTWYVSNPINNYDVALNVGHYAEIKDSYSGEGGKLDLSYWVLDYNVDKATEHFKIVKPMLKCFEYWFGKYPFYKDSYKLVESPFLGMEHQSAVAYGNKFKMGYMGRDLSGTGWGLKWDFLIIHESGHEWFGNSITSKDIADMWIHESFTNYSETLFTQCQYGLKAGEEYVAGIRHNIKNDVPIIGPYGVNTEGSGDMYYKGANMINNIRLIMNNDEAFRQMLRGMNKTFYHQTVTTQDIERYMSNAAGMDLGRVFDQYLRDTVIPTLEYRIIGQQVQYRWVNCVKDFNMPVRVKLNENGFKLIYPATTWRTASISLPDPNKFEVDKGFYINIKRKEATDNK</sequence>
<keyword evidence="3" id="KW-0732">Signal</keyword>
<reference evidence="6 7" key="1">
    <citation type="submission" date="2020-04" db="EMBL/GenBank/DDBJ databases">
        <authorList>
            <person name="Yin C."/>
        </authorList>
    </citation>
    <scope>NUCLEOTIDE SEQUENCE [LARGE SCALE GENOMIC DNA]</scope>
    <source>
        <strain evidence="6 7">Ae27</strain>
    </source>
</reference>
<dbReference type="CDD" id="cd09603">
    <property type="entry name" value="M1_APN_like"/>
    <property type="match status" value="1"/>
</dbReference>
<dbReference type="GO" id="GO:0008270">
    <property type="term" value="F:zinc ion binding"/>
    <property type="evidence" value="ECO:0007669"/>
    <property type="project" value="InterPro"/>
</dbReference>
<dbReference type="PANTHER" id="PTHR45726">
    <property type="entry name" value="LEUKOTRIENE A-4 HYDROLASE"/>
    <property type="match status" value="1"/>
</dbReference>
<evidence type="ECO:0000313" key="7">
    <source>
        <dbReference type="Proteomes" id="UP000570474"/>
    </source>
</evidence>
<feature type="active site" description="Proton donor" evidence="1">
    <location>
        <position position="406"/>
    </location>
</feature>
<evidence type="ECO:0000256" key="3">
    <source>
        <dbReference type="SAM" id="SignalP"/>
    </source>
</evidence>
<feature type="binding site" evidence="2">
    <location>
        <position position="354"/>
    </location>
    <ligand>
        <name>Zn(2+)</name>
        <dbReference type="ChEBI" id="CHEBI:29105"/>
        <note>catalytic</note>
    </ligand>
</feature>
<feature type="chain" id="PRO_5032925579" evidence="3">
    <location>
        <begin position="20"/>
        <end position="549"/>
    </location>
</feature>
<organism evidence="6 7">
    <name type="scientific">Chitinophaga varians</name>
    <dbReference type="NCBI Taxonomy" id="2202339"/>
    <lineage>
        <taxon>Bacteria</taxon>
        <taxon>Pseudomonadati</taxon>
        <taxon>Bacteroidota</taxon>
        <taxon>Chitinophagia</taxon>
        <taxon>Chitinophagales</taxon>
        <taxon>Chitinophagaceae</taxon>
        <taxon>Chitinophaga</taxon>
    </lineage>
</organism>
<dbReference type="EMBL" id="JABAIA010000003">
    <property type="protein sequence ID" value="NLR68201.1"/>
    <property type="molecule type" value="Genomic_DNA"/>
</dbReference>
<feature type="active site" description="Proton acceptor" evidence="1">
    <location>
        <position position="332"/>
    </location>
</feature>
<dbReference type="Pfam" id="PF17900">
    <property type="entry name" value="Peptidase_M1_N"/>
    <property type="match status" value="1"/>
</dbReference>
<dbReference type="SUPFAM" id="SSF55486">
    <property type="entry name" value="Metalloproteases ('zincins'), catalytic domain"/>
    <property type="match status" value="1"/>
</dbReference>
<dbReference type="InterPro" id="IPR045357">
    <property type="entry name" value="Aminopeptidase_N-like_N"/>
</dbReference>
<dbReference type="Proteomes" id="UP000570474">
    <property type="component" value="Unassembled WGS sequence"/>
</dbReference>
<protein>
    <submittedName>
        <fullName evidence="6">M1 family metallopeptidase</fullName>
    </submittedName>
</protein>
<evidence type="ECO:0000313" key="6">
    <source>
        <dbReference type="EMBL" id="NLR68201.1"/>
    </source>
</evidence>
<evidence type="ECO:0000259" key="5">
    <source>
        <dbReference type="Pfam" id="PF17900"/>
    </source>
</evidence>
<dbReference type="InterPro" id="IPR042097">
    <property type="entry name" value="Aminopeptidase_N-like_N_sf"/>
</dbReference>
<keyword evidence="7" id="KW-1185">Reference proteome</keyword>
<feature type="binding site" evidence="2">
    <location>
        <position position="335"/>
    </location>
    <ligand>
        <name>Zn(2+)</name>
        <dbReference type="ChEBI" id="CHEBI:29105"/>
        <note>catalytic</note>
    </ligand>
</feature>
<dbReference type="GO" id="GO:0008237">
    <property type="term" value="F:metallopeptidase activity"/>
    <property type="evidence" value="ECO:0007669"/>
    <property type="project" value="InterPro"/>
</dbReference>
<proteinExistence type="predicted"/>
<feature type="domain" description="Aminopeptidase N-like N-terminal" evidence="5">
    <location>
        <begin position="44"/>
        <end position="220"/>
    </location>
</feature>
<comment type="caution">
    <text evidence="6">The sequence shown here is derived from an EMBL/GenBank/DDBJ whole genome shotgun (WGS) entry which is preliminary data.</text>
</comment>
<dbReference type="AlphaFoldDB" id="A0A847S905"/>
<evidence type="ECO:0000259" key="4">
    <source>
        <dbReference type="Pfam" id="PF01433"/>
    </source>
</evidence>
<keyword evidence="2" id="KW-0479">Metal-binding</keyword>
<dbReference type="InterPro" id="IPR027268">
    <property type="entry name" value="Peptidase_M4/M1_CTD_sf"/>
</dbReference>
<dbReference type="Gene3D" id="2.60.40.1730">
    <property type="entry name" value="tricorn interacting facor f3 domain"/>
    <property type="match status" value="1"/>
</dbReference>
<dbReference type="RefSeq" id="WP_168874132.1">
    <property type="nucleotide sequence ID" value="NZ_JABAIA010000003.1"/>
</dbReference>
<dbReference type="Gene3D" id="1.10.390.10">
    <property type="entry name" value="Neutral Protease Domain 2"/>
    <property type="match status" value="1"/>
</dbReference>
<gene>
    <name evidence="6" type="ORF">HGH92_28100</name>
</gene>